<evidence type="ECO:0000256" key="5">
    <source>
        <dbReference type="ARBA" id="ARBA00022975"/>
    </source>
</evidence>
<evidence type="ECO:0000313" key="8">
    <source>
        <dbReference type="Proteomes" id="UP001140091"/>
    </source>
</evidence>
<sequence length="182" mass="20339">MASASLETYQTELIEHAIPLLVLLSPSRIRRPLWPSLQRHPLRLNNRLVLYTKHNIAVGFAYDRKEAKDHGEGGKMVGVDVKGKKVLILDDVMTSGKAVRGSIELVRAHGGEVIGVVQALNREEVGQDGVSSTVKEIEGLIGEGRVLSILRMRELTVWLEKDGQTENLEKMKAYWDQYGLKD</sequence>
<keyword evidence="4" id="KW-0808">Transferase</keyword>
<dbReference type="InterPro" id="IPR023031">
    <property type="entry name" value="OPRT"/>
</dbReference>
<reference evidence="7" key="1">
    <citation type="submission" date="2022-06" db="EMBL/GenBank/DDBJ databases">
        <title>Genome Sequence of Candolleomyces eurysporus.</title>
        <authorList>
            <person name="Buettner E."/>
        </authorList>
    </citation>
    <scope>NUCLEOTIDE SEQUENCE</scope>
    <source>
        <strain evidence="7">VTCC 930004</strain>
    </source>
</reference>
<evidence type="ECO:0000256" key="4">
    <source>
        <dbReference type="ARBA" id="ARBA00022679"/>
    </source>
</evidence>
<feature type="non-terminal residue" evidence="7">
    <location>
        <position position="1"/>
    </location>
</feature>
<dbReference type="Pfam" id="PF00156">
    <property type="entry name" value="Pribosyltran"/>
    <property type="match status" value="1"/>
</dbReference>
<evidence type="ECO:0000256" key="3">
    <source>
        <dbReference type="ARBA" id="ARBA00022676"/>
    </source>
</evidence>
<dbReference type="AlphaFoldDB" id="A0A9W8JTZ7"/>
<evidence type="ECO:0000313" key="7">
    <source>
        <dbReference type="EMBL" id="KAJ2936843.1"/>
    </source>
</evidence>
<evidence type="ECO:0000256" key="2">
    <source>
        <dbReference type="ARBA" id="ARBA00011971"/>
    </source>
</evidence>
<accession>A0A9W8JTZ7</accession>
<dbReference type="GO" id="GO:0006207">
    <property type="term" value="P:'de novo' pyrimidine nucleobase biosynthetic process"/>
    <property type="evidence" value="ECO:0007669"/>
    <property type="project" value="TreeGrafter"/>
</dbReference>
<dbReference type="PANTHER" id="PTHR46683">
    <property type="entry name" value="OROTATE PHOSPHORIBOSYLTRANSFERASE 1-RELATED"/>
    <property type="match status" value="1"/>
</dbReference>
<keyword evidence="8" id="KW-1185">Reference proteome</keyword>
<keyword evidence="5" id="KW-0665">Pyrimidine biosynthesis</keyword>
<comment type="caution">
    <text evidence="7">The sequence shown here is derived from an EMBL/GenBank/DDBJ whole genome shotgun (WGS) entry which is preliminary data.</text>
</comment>
<dbReference type="OrthoDB" id="5553476at2759"/>
<dbReference type="InterPro" id="IPR029057">
    <property type="entry name" value="PRTase-like"/>
</dbReference>
<dbReference type="PANTHER" id="PTHR46683:SF1">
    <property type="entry name" value="OROTATE PHOSPHORIBOSYLTRANSFERASE 1-RELATED"/>
    <property type="match status" value="1"/>
</dbReference>
<dbReference type="CDD" id="cd06223">
    <property type="entry name" value="PRTases_typeI"/>
    <property type="match status" value="1"/>
</dbReference>
<dbReference type="Proteomes" id="UP001140091">
    <property type="component" value="Unassembled WGS sequence"/>
</dbReference>
<dbReference type="HAMAP" id="MF_01208">
    <property type="entry name" value="PyrE"/>
    <property type="match status" value="1"/>
</dbReference>
<dbReference type="EC" id="2.4.2.10" evidence="2"/>
<gene>
    <name evidence="7" type="ORF">H1R20_g248</name>
</gene>
<comment type="pathway">
    <text evidence="1">Pyrimidine metabolism; UMP biosynthesis via de novo pathway; UMP from orotate: step 1/2.</text>
</comment>
<keyword evidence="3" id="KW-0328">Glycosyltransferase</keyword>
<protein>
    <recommendedName>
        <fullName evidence="2">orotate phosphoribosyltransferase</fullName>
        <ecNumber evidence="2">2.4.2.10</ecNumber>
    </recommendedName>
</protein>
<proteinExistence type="inferred from homology"/>
<name>A0A9W8JTZ7_9AGAR</name>
<dbReference type="InterPro" id="IPR000836">
    <property type="entry name" value="PRTase_dom"/>
</dbReference>
<dbReference type="Gene3D" id="3.40.50.2020">
    <property type="match status" value="1"/>
</dbReference>
<organism evidence="7 8">
    <name type="scientific">Candolleomyces eurysporus</name>
    <dbReference type="NCBI Taxonomy" id="2828524"/>
    <lineage>
        <taxon>Eukaryota</taxon>
        <taxon>Fungi</taxon>
        <taxon>Dikarya</taxon>
        <taxon>Basidiomycota</taxon>
        <taxon>Agaricomycotina</taxon>
        <taxon>Agaricomycetes</taxon>
        <taxon>Agaricomycetidae</taxon>
        <taxon>Agaricales</taxon>
        <taxon>Agaricineae</taxon>
        <taxon>Psathyrellaceae</taxon>
        <taxon>Candolleomyces</taxon>
    </lineage>
</organism>
<dbReference type="GO" id="GO:0005737">
    <property type="term" value="C:cytoplasm"/>
    <property type="evidence" value="ECO:0007669"/>
    <property type="project" value="TreeGrafter"/>
</dbReference>
<dbReference type="GO" id="GO:0046132">
    <property type="term" value="P:pyrimidine ribonucleoside biosynthetic process"/>
    <property type="evidence" value="ECO:0007669"/>
    <property type="project" value="TreeGrafter"/>
</dbReference>
<evidence type="ECO:0000259" key="6">
    <source>
        <dbReference type="Pfam" id="PF00156"/>
    </source>
</evidence>
<feature type="domain" description="Phosphoribosyltransferase" evidence="6">
    <location>
        <begin position="57"/>
        <end position="122"/>
    </location>
</feature>
<dbReference type="EMBL" id="JANBPK010000015">
    <property type="protein sequence ID" value="KAJ2936843.1"/>
    <property type="molecule type" value="Genomic_DNA"/>
</dbReference>
<dbReference type="SUPFAM" id="SSF53271">
    <property type="entry name" value="PRTase-like"/>
    <property type="match status" value="1"/>
</dbReference>
<dbReference type="GO" id="GO:0006221">
    <property type="term" value="P:pyrimidine nucleotide biosynthetic process"/>
    <property type="evidence" value="ECO:0007669"/>
    <property type="project" value="UniProtKB-KW"/>
</dbReference>
<evidence type="ECO:0000256" key="1">
    <source>
        <dbReference type="ARBA" id="ARBA00004889"/>
    </source>
</evidence>
<dbReference type="GO" id="GO:0004588">
    <property type="term" value="F:orotate phosphoribosyltransferase activity"/>
    <property type="evidence" value="ECO:0007669"/>
    <property type="project" value="UniProtKB-EC"/>
</dbReference>